<gene>
    <name evidence="2" type="ORF">LCGC14_0316570</name>
</gene>
<evidence type="ECO:0000256" key="1">
    <source>
        <dbReference type="SAM" id="MobiDB-lite"/>
    </source>
</evidence>
<comment type="caution">
    <text evidence="2">The sequence shown here is derived from an EMBL/GenBank/DDBJ whole genome shotgun (WGS) entry which is preliminary data.</text>
</comment>
<feature type="region of interest" description="Disordered" evidence="1">
    <location>
        <begin position="67"/>
        <end position="89"/>
    </location>
</feature>
<dbReference type="AlphaFoldDB" id="A0A0F9TKI2"/>
<evidence type="ECO:0008006" key="3">
    <source>
        <dbReference type="Google" id="ProtNLM"/>
    </source>
</evidence>
<reference evidence="2" key="1">
    <citation type="journal article" date="2015" name="Nature">
        <title>Complex archaea that bridge the gap between prokaryotes and eukaryotes.</title>
        <authorList>
            <person name="Spang A."/>
            <person name="Saw J.H."/>
            <person name="Jorgensen S.L."/>
            <person name="Zaremba-Niedzwiedzka K."/>
            <person name="Martijn J."/>
            <person name="Lind A.E."/>
            <person name="van Eijk R."/>
            <person name="Schleper C."/>
            <person name="Guy L."/>
            <person name="Ettema T.J."/>
        </authorList>
    </citation>
    <scope>NUCLEOTIDE SEQUENCE</scope>
</reference>
<accession>A0A0F9TKI2</accession>
<dbReference type="EMBL" id="LAZR01000211">
    <property type="protein sequence ID" value="KKN81745.1"/>
    <property type="molecule type" value="Genomic_DNA"/>
</dbReference>
<organism evidence="2">
    <name type="scientific">marine sediment metagenome</name>
    <dbReference type="NCBI Taxonomy" id="412755"/>
    <lineage>
        <taxon>unclassified sequences</taxon>
        <taxon>metagenomes</taxon>
        <taxon>ecological metagenomes</taxon>
    </lineage>
</organism>
<proteinExistence type="predicted"/>
<dbReference type="Pfam" id="PF10049">
    <property type="entry name" value="DUF2283"/>
    <property type="match status" value="1"/>
</dbReference>
<evidence type="ECO:0000313" key="2">
    <source>
        <dbReference type="EMBL" id="KKN81745.1"/>
    </source>
</evidence>
<protein>
    <recommendedName>
        <fullName evidence="3">DUF2283 domain-containing protein</fullName>
    </recommendedName>
</protein>
<sequence length="89" mass="9764">MSKEGNEMKVTYDKRAQAIYIKISDVPSSFGVIDHTEELVANTVLIDYLPSGEVYGIDVSGIDCIEDITDKPSPPDDTIQDSSDKHSQS</sequence>
<dbReference type="InterPro" id="IPR019270">
    <property type="entry name" value="DUF2283"/>
</dbReference>
<name>A0A0F9TKI2_9ZZZZ</name>